<dbReference type="RefSeq" id="WP_337093554.1">
    <property type="nucleotide sequence ID" value="NZ_JAPYKO010000007.1"/>
</dbReference>
<keyword evidence="2" id="KW-1185">Reference proteome</keyword>
<reference evidence="1 2" key="1">
    <citation type="submission" date="2022-12" db="EMBL/GenBank/DDBJ databases">
        <authorList>
            <person name="Muema E."/>
        </authorList>
    </citation>
    <scope>NUCLEOTIDE SEQUENCE [LARGE SCALE GENOMIC DNA]</scope>
    <source>
        <strain evidence="2">1330</strain>
    </source>
</reference>
<dbReference type="EMBL" id="JAPYKO010000007">
    <property type="protein sequence ID" value="MEI9403148.1"/>
    <property type="molecule type" value="Genomic_DNA"/>
</dbReference>
<comment type="caution">
    <text evidence="1">The sequence shown here is derived from an EMBL/GenBank/DDBJ whole genome shotgun (WGS) entry which is preliminary data.</text>
</comment>
<evidence type="ECO:0000313" key="2">
    <source>
        <dbReference type="Proteomes" id="UP001366503"/>
    </source>
</evidence>
<organism evidence="1 2">
    <name type="scientific">Mesorhizobium argentiipisi</name>
    <dbReference type="NCBI Taxonomy" id="3015175"/>
    <lineage>
        <taxon>Bacteria</taxon>
        <taxon>Pseudomonadati</taxon>
        <taxon>Pseudomonadota</taxon>
        <taxon>Alphaproteobacteria</taxon>
        <taxon>Hyphomicrobiales</taxon>
        <taxon>Phyllobacteriaceae</taxon>
        <taxon>Mesorhizobium</taxon>
    </lineage>
</organism>
<sequence>MFVTRVRYDVIGSGNADGQGTPEQMRELRDARNAFEGSAAWLARLFDNWRRCRRHRADALVPGRIQLFTSVVTYFEIWTGIVASGSNPNIVMTTTAALANFDVYCRSGLSATPVDQVARSSASGTSCAINDVKTKVGGALIAGVAAQGTGASVTEAGLAPAAWWRTRISRHRCRTRRPQRPT</sequence>
<accession>A0ABU8KD39</accession>
<dbReference type="Proteomes" id="UP001366503">
    <property type="component" value="Unassembled WGS sequence"/>
</dbReference>
<evidence type="ECO:0000313" key="1">
    <source>
        <dbReference type="EMBL" id="MEI9403148.1"/>
    </source>
</evidence>
<proteinExistence type="predicted"/>
<protein>
    <submittedName>
        <fullName evidence="1">Uncharacterized protein</fullName>
    </submittedName>
</protein>
<name>A0ABU8KD39_9HYPH</name>
<gene>
    <name evidence="1" type="ORF">O7A05_13380</name>
</gene>